<keyword evidence="2" id="KW-0479">Metal-binding</keyword>
<evidence type="ECO:0000256" key="2">
    <source>
        <dbReference type="ARBA" id="ARBA00022723"/>
    </source>
</evidence>
<dbReference type="NCBIfam" id="TIGR01488">
    <property type="entry name" value="HAD-SF-IB"/>
    <property type="match status" value="1"/>
</dbReference>
<evidence type="ECO:0000256" key="1">
    <source>
        <dbReference type="ARBA" id="ARBA00001946"/>
    </source>
</evidence>
<name>A0A8J5KNW4_ZINOF</name>
<proteinExistence type="predicted"/>
<dbReference type="OrthoDB" id="10267182at2759"/>
<comment type="caution">
    <text evidence="5">The sequence shown here is derived from an EMBL/GenBank/DDBJ whole genome shotgun (WGS) entry which is preliminary data.</text>
</comment>
<dbReference type="NCBIfam" id="TIGR01489">
    <property type="entry name" value="DKMTPPase-SF"/>
    <property type="match status" value="1"/>
</dbReference>
<organism evidence="5 6">
    <name type="scientific">Zingiber officinale</name>
    <name type="common">Ginger</name>
    <name type="synonym">Amomum zingiber</name>
    <dbReference type="NCBI Taxonomy" id="94328"/>
    <lineage>
        <taxon>Eukaryota</taxon>
        <taxon>Viridiplantae</taxon>
        <taxon>Streptophyta</taxon>
        <taxon>Embryophyta</taxon>
        <taxon>Tracheophyta</taxon>
        <taxon>Spermatophyta</taxon>
        <taxon>Magnoliopsida</taxon>
        <taxon>Liliopsida</taxon>
        <taxon>Zingiberales</taxon>
        <taxon>Zingiberaceae</taxon>
        <taxon>Zingiber</taxon>
    </lineage>
</organism>
<dbReference type="Proteomes" id="UP000734854">
    <property type="component" value="Unassembled WGS sequence"/>
</dbReference>
<dbReference type="AlphaFoldDB" id="A0A8J5KNW4"/>
<keyword evidence="6" id="KW-1185">Reference proteome</keyword>
<evidence type="ECO:0000313" key="5">
    <source>
        <dbReference type="EMBL" id="KAG6491672.1"/>
    </source>
</evidence>
<dbReference type="PIRSF" id="PIRSF031051">
    <property type="entry name" value="PyrdxlP_Pase_PHOSPHO2"/>
    <property type="match status" value="1"/>
</dbReference>
<evidence type="ECO:0000256" key="3">
    <source>
        <dbReference type="ARBA" id="ARBA00022801"/>
    </source>
</evidence>
<accession>A0A8J5KNW4</accession>
<reference evidence="5 6" key="1">
    <citation type="submission" date="2020-08" db="EMBL/GenBank/DDBJ databases">
        <title>Plant Genome Project.</title>
        <authorList>
            <person name="Zhang R.-G."/>
        </authorList>
    </citation>
    <scope>NUCLEOTIDE SEQUENCE [LARGE SCALE GENOMIC DNA]</scope>
    <source>
        <tissue evidence="5">Rhizome</tissue>
    </source>
</reference>
<dbReference type="InterPro" id="IPR006384">
    <property type="entry name" value="HAD_hydro_PyrdxlP_Pase-like"/>
</dbReference>
<dbReference type="GO" id="GO:0046872">
    <property type="term" value="F:metal ion binding"/>
    <property type="evidence" value="ECO:0007669"/>
    <property type="project" value="UniProtKB-KW"/>
</dbReference>
<dbReference type="InterPro" id="IPR016965">
    <property type="entry name" value="Pase_PHOSPHO-typ"/>
</dbReference>
<gene>
    <name evidence="5" type="ORF">ZIOFF_046608</name>
</gene>
<dbReference type="EMBL" id="JACMSC010000013">
    <property type="protein sequence ID" value="KAG6491672.1"/>
    <property type="molecule type" value="Genomic_DNA"/>
</dbReference>
<dbReference type="Pfam" id="PF06888">
    <property type="entry name" value="Put_Phosphatase"/>
    <property type="match status" value="1"/>
</dbReference>
<dbReference type="GO" id="GO:0016791">
    <property type="term" value="F:phosphatase activity"/>
    <property type="evidence" value="ECO:0007669"/>
    <property type="project" value="InterPro"/>
</dbReference>
<keyword evidence="3" id="KW-0378">Hydrolase</keyword>
<keyword evidence="4" id="KW-0460">Magnesium</keyword>
<protein>
    <submittedName>
        <fullName evidence="5">Uncharacterized protein</fullName>
    </submittedName>
</protein>
<comment type="cofactor">
    <cofactor evidence="1">
        <name>Mg(2+)</name>
        <dbReference type="ChEBI" id="CHEBI:18420"/>
    </cofactor>
</comment>
<dbReference type="PANTHER" id="PTHR20889:SF12">
    <property type="entry name" value="LP01149P"/>
    <property type="match status" value="1"/>
</dbReference>
<sequence length="274" mass="30841">MADVVVVFDFDKTIIDCDSDNWVIDVLGGTQIFDELLKTLPWNSAMDTVMRELHSMGRTIEDIKESLRKAPLPSNTISAIKSAYDLGCELRIVSDANRMFIETILEHHGLINYFSEINTNPCSVDEGRLRIFPYHDFQTNSSHGCSLCPPNMCKGIIVERIQDWALAKGKRIIYLGDGKGDYCPSLKLKEEDCVMPRKSYPLWELIIGNPLAVRAKIHGWSDAEELERILLQLIKDPNMADHQNAELFISSDCKSQTVPLSAHEALPKALPVPN</sequence>
<dbReference type="PANTHER" id="PTHR20889">
    <property type="entry name" value="PHOSPHATASE, ORPHAN 1, 2"/>
    <property type="match status" value="1"/>
</dbReference>
<evidence type="ECO:0000256" key="4">
    <source>
        <dbReference type="ARBA" id="ARBA00022842"/>
    </source>
</evidence>
<evidence type="ECO:0000313" key="6">
    <source>
        <dbReference type="Proteomes" id="UP000734854"/>
    </source>
</evidence>